<protein>
    <submittedName>
        <fullName evidence="1">Uncharacterized protein</fullName>
    </submittedName>
</protein>
<comment type="caution">
    <text evidence="1">The sequence shown here is derived from an EMBL/GenBank/DDBJ whole genome shotgun (WGS) entry which is preliminary data.</text>
</comment>
<dbReference type="EMBL" id="CM020618">
    <property type="protein sequence ID" value="KAK1857571.1"/>
    <property type="molecule type" value="Genomic_DNA"/>
</dbReference>
<evidence type="ECO:0000313" key="2">
    <source>
        <dbReference type="Proteomes" id="UP000798662"/>
    </source>
</evidence>
<organism evidence="1 2">
    <name type="scientific">Pyropia yezoensis</name>
    <name type="common">Susabi-nori</name>
    <name type="synonym">Porphyra yezoensis</name>
    <dbReference type="NCBI Taxonomy" id="2788"/>
    <lineage>
        <taxon>Eukaryota</taxon>
        <taxon>Rhodophyta</taxon>
        <taxon>Bangiophyceae</taxon>
        <taxon>Bangiales</taxon>
        <taxon>Bangiaceae</taxon>
        <taxon>Pyropia</taxon>
    </lineage>
</organism>
<name>A0ACC3BJ98_PYRYE</name>
<gene>
    <name evidence="1" type="ORF">I4F81_000187</name>
</gene>
<reference evidence="1" key="1">
    <citation type="submission" date="2019-11" db="EMBL/GenBank/DDBJ databases">
        <title>Nori genome reveals adaptations in red seaweeds to the harsh intertidal environment.</title>
        <authorList>
            <person name="Wang D."/>
            <person name="Mao Y."/>
        </authorList>
    </citation>
    <scope>NUCLEOTIDE SEQUENCE</scope>
    <source>
        <tissue evidence="1">Gametophyte</tissue>
    </source>
</reference>
<proteinExistence type="predicted"/>
<sequence>MAVRRVRPSRAVGVAAAAGAVVVGALGGAAAPAAAQAGDGGGAPLVTDFAALVDQTRCEALAPLRAAVVPTAGNSVTGFVLMAPVWRPASASCGTSVKATLNNLPTAGAAHGFHIHTFGDTTKDDGTSAGGHYNPAGVDHALPLEAERHVGDLGNIEVGADGTAEYDQTSDLISLPHVVGRSVVIHADPDDGGQPTGNAGKRLAQGVLGYMETE</sequence>
<dbReference type="Proteomes" id="UP000798662">
    <property type="component" value="Chromosome 1"/>
</dbReference>
<keyword evidence="2" id="KW-1185">Reference proteome</keyword>
<accession>A0ACC3BJ98</accession>
<evidence type="ECO:0000313" key="1">
    <source>
        <dbReference type="EMBL" id="KAK1857571.1"/>
    </source>
</evidence>